<organism evidence="2 3">
    <name type="scientific">Bdellovibrio bacteriovorus</name>
    <dbReference type="NCBI Taxonomy" id="959"/>
    <lineage>
        <taxon>Bacteria</taxon>
        <taxon>Pseudomonadati</taxon>
        <taxon>Bdellovibrionota</taxon>
        <taxon>Bdellovibrionia</taxon>
        <taxon>Bdellovibrionales</taxon>
        <taxon>Pseudobdellovibrionaceae</taxon>
        <taxon>Bdellovibrio</taxon>
    </lineage>
</organism>
<dbReference type="Gene3D" id="1.25.40.10">
    <property type="entry name" value="Tetratricopeptide repeat domain"/>
    <property type="match status" value="1"/>
</dbReference>
<accession>A0A150WD27</accession>
<dbReference type="SUPFAM" id="SSF48452">
    <property type="entry name" value="TPR-like"/>
    <property type="match status" value="1"/>
</dbReference>
<dbReference type="RefSeq" id="WP_063245038.1">
    <property type="nucleotide sequence ID" value="NZ_LUKF01000019.1"/>
</dbReference>
<name>A0A150WD27_BDEBC</name>
<evidence type="ECO:0000256" key="1">
    <source>
        <dbReference type="SAM" id="SignalP"/>
    </source>
</evidence>
<reference evidence="2 3" key="1">
    <citation type="submission" date="2016-03" db="EMBL/GenBank/DDBJ databases">
        <authorList>
            <person name="Ploux O."/>
        </authorList>
    </citation>
    <scope>NUCLEOTIDE SEQUENCE [LARGE SCALE GENOMIC DNA]</scope>
    <source>
        <strain evidence="2 3">BER2</strain>
    </source>
</reference>
<dbReference type="Proteomes" id="UP000075391">
    <property type="component" value="Unassembled WGS sequence"/>
</dbReference>
<keyword evidence="1" id="KW-0732">Signal</keyword>
<dbReference type="EMBL" id="LUKF01000019">
    <property type="protein sequence ID" value="KYG60790.1"/>
    <property type="molecule type" value="Genomic_DNA"/>
</dbReference>
<dbReference type="OrthoDB" id="5290145at2"/>
<dbReference type="AlphaFoldDB" id="A0A150WD27"/>
<dbReference type="InterPro" id="IPR011990">
    <property type="entry name" value="TPR-like_helical_dom_sf"/>
</dbReference>
<comment type="caution">
    <text evidence="2">The sequence shown here is derived from an EMBL/GenBank/DDBJ whole genome shotgun (WGS) entry which is preliminary data.</text>
</comment>
<feature type="signal peptide" evidence="1">
    <location>
        <begin position="1"/>
        <end position="23"/>
    </location>
</feature>
<evidence type="ECO:0008006" key="4">
    <source>
        <dbReference type="Google" id="ProtNLM"/>
    </source>
</evidence>
<gene>
    <name evidence="2" type="ORF">AZI85_12440</name>
</gene>
<protein>
    <recommendedName>
        <fullName evidence="4">Tetratricopeptide repeat protein</fullName>
    </recommendedName>
</protein>
<evidence type="ECO:0000313" key="2">
    <source>
        <dbReference type="EMBL" id="KYG60790.1"/>
    </source>
</evidence>
<evidence type="ECO:0000313" key="3">
    <source>
        <dbReference type="Proteomes" id="UP000075391"/>
    </source>
</evidence>
<sequence>MQLIMKRAAAIAALSFLALPAFAQTKNGKSETYKDIIEKAYNLSLQRDRQQALNILVTAIQRETRPQAVSDLKKTTSEVANVFFSDKAQQLFENGVSLRKTDLNQALDKVTEAARIEPDNFSIINEQARLLIAKGDCKNAQENVQKQLKVVSFDEELKLSLAQALICQNRWLDYQKVADTVVIKRSPQQKFWQALEVEKSLGQKSLTKAQDALANLKKSDEKYPELYYWNWKYGQTLKKNNPDEAQKYVMSCKNISANQYRQYMIDPMLCRRLVEVEGELKGMNGTPE</sequence>
<feature type="chain" id="PRO_5007572557" description="Tetratricopeptide repeat protein" evidence="1">
    <location>
        <begin position="24"/>
        <end position="288"/>
    </location>
</feature>
<proteinExistence type="predicted"/>